<sequence>MCGVGLIVANSIVTPPSPARRSDVFVAAVPLRATKGPPQLVLSTAYSLNLSWDLQHFMVLSISIHLPSQVLVFDFQPQDTESISVALAALSGRKIPVLRTMRTRKMKNLPKMRCWRVGSCNVDVEEVMRKFNSSWDTDLIVGLHDCRHYTNGLVECLTGEKHVLDRLRRSQKSVV</sequence>
<name>A0A5N6L7K0_9ASTR</name>
<organism evidence="1 2">
    <name type="scientific">Mikania micrantha</name>
    <name type="common">bitter vine</name>
    <dbReference type="NCBI Taxonomy" id="192012"/>
    <lineage>
        <taxon>Eukaryota</taxon>
        <taxon>Viridiplantae</taxon>
        <taxon>Streptophyta</taxon>
        <taxon>Embryophyta</taxon>
        <taxon>Tracheophyta</taxon>
        <taxon>Spermatophyta</taxon>
        <taxon>Magnoliopsida</taxon>
        <taxon>eudicotyledons</taxon>
        <taxon>Gunneridae</taxon>
        <taxon>Pentapetalae</taxon>
        <taxon>asterids</taxon>
        <taxon>campanulids</taxon>
        <taxon>Asterales</taxon>
        <taxon>Asteraceae</taxon>
        <taxon>Asteroideae</taxon>
        <taxon>Heliantheae alliance</taxon>
        <taxon>Eupatorieae</taxon>
        <taxon>Mikania</taxon>
    </lineage>
</organism>
<dbReference type="AlphaFoldDB" id="A0A5N6L7K0"/>
<evidence type="ECO:0000313" key="2">
    <source>
        <dbReference type="Proteomes" id="UP000326396"/>
    </source>
</evidence>
<comment type="caution">
    <text evidence="1">The sequence shown here is derived from an EMBL/GenBank/DDBJ whole genome shotgun (WGS) entry which is preliminary data.</text>
</comment>
<dbReference type="OrthoDB" id="1920822at2759"/>
<evidence type="ECO:0000313" key="1">
    <source>
        <dbReference type="EMBL" id="KAC9287753.1"/>
    </source>
</evidence>
<dbReference type="Proteomes" id="UP000326396">
    <property type="component" value="Unassembled WGS sequence"/>
</dbReference>
<dbReference type="EMBL" id="SZYD01002663">
    <property type="protein sequence ID" value="KAC9287753.1"/>
    <property type="molecule type" value="Genomic_DNA"/>
</dbReference>
<dbReference type="PANTHER" id="PTHR36342">
    <property type="entry name" value="PTB DOMAIN ENGULFMENT ADAPTER"/>
    <property type="match status" value="1"/>
</dbReference>
<reference evidence="1 2" key="1">
    <citation type="submission" date="2019-05" db="EMBL/GenBank/DDBJ databases">
        <title>Mikania micrantha, genome provides insights into the molecular mechanism of rapid growth.</title>
        <authorList>
            <person name="Liu B."/>
        </authorList>
    </citation>
    <scope>NUCLEOTIDE SEQUENCE [LARGE SCALE GENOMIC DNA]</scope>
    <source>
        <strain evidence="1">NLD-2019</strain>
        <tissue evidence="1">Leaf</tissue>
    </source>
</reference>
<keyword evidence="2" id="KW-1185">Reference proteome</keyword>
<accession>A0A5N6L7K0</accession>
<gene>
    <name evidence="1" type="ORF">E3N88_46044</name>
</gene>
<protein>
    <submittedName>
        <fullName evidence="1">Uncharacterized protein</fullName>
    </submittedName>
</protein>
<proteinExistence type="predicted"/>
<dbReference type="PANTHER" id="PTHR36342:SF1">
    <property type="entry name" value="PTB DOMAIN ENGULFMENT ADAPTER"/>
    <property type="match status" value="1"/>
</dbReference>